<proteinExistence type="predicted"/>
<dbReference type="AlphaFoldDB" id="A0A3M7QE01"/>
<organism evidence="1 2">
    <name type="scientific">Brachionus plicatilis</name>
    <name type="common">Marine rotifer</name>
    <name type="synonym">Brachionus muelleri</name>
    <dbReference type="NCBI Taxonomy" id="10195"/>
    <lineage>
        <taxon>Eukaryota</taxon>
        <taxon>Metazoa</taxon>
        <taxon>Spiralia</taxon>
        <taxon>Gnathifera</taxon>
        <taxon>Rotifera</taxon>
        <taxon>Eurotatoria</taxon>
        <taxon>Monogononta</taxon>
        <taxon>Pseudotrocha</taxon>
        <taxon>Ploima</taxon>
        <taxon>Brachionidae</taxon>
        <taxon>Brachionus</taxon>
    </lineage>
</organism>
<evidence type="ECO:0000313" key="2">
    <source>
        <dbReference type="Proteomes" id="UP000276133"/>
    </source>
</evidence>
<evidence type="ECO:0000313" key="1">
    <source>
        <dbReference type="EMBL" id="RNA09178.1"/>
    </source>
</evidence>
<keyword evidence="2" id="KW-1185">Reference proteome</keyword>
<accession>A0A3M7QE01</accession>
<reference evidence="1 2" key="1">
    <citation type="journal article" date="2018" name="Sci. Rep.">
        <title>Genomic signatures of local adaptation to the degree of environmental predictability in rotifers.</title>
        <authorList>
            <person name="Franch-Gras L."/>
            <person name="Hahn C."/>
            <person name="Garcia-Roger E.M."/>
            <person name="Carmona M.J."/>
            <person name="Serra M."/>
            <person name="Gomez A."/>
        </authorList>
    </citation>
    <scope>NUCLEOTIDE SEQUENCE [LARGE SCALE GENOMIC DNA]</scope>
    <source>
        <strain evidence="1">HYR1</strain>
    </source>
</reference>
<protein>
    <submittedName>
        <fullName evidence="1">Uncharacterized protein</fullName>
    </submittedName>
</protein>
<dbReference type="Proteomes" id="UP000276133">
    <property type="component" value="Unassembled WGS sequence"/>
</dbReference>
<comment type="caution">
    <text evidence="1">The sequence shown here is derived from an EMBL/GenBank/DDBJ whole genome shotgun (WGS) entry which is preliminary data.</text>
</comment>
<gene>
    <name evidence="1" type="ORF">BpHYR1_001049</name>
</gene>
<sequence length="97" mass="11506">MKRIYAEISTIAGLHCIIAFKRYEKLISSFTSWSLKLCYNKKIKRIICPYQAKFLQCATYNKHANLGLVSHFINCNIHRFLTIYKEVKNQVLFEEKK</sequence>
<name>A0A3M7QE01_BRAPC</name>
<dbReference type="EMBL" id="REGN01006528">
    <property type="protein sequence ID" value="RNA09178.1"/>
    <property type="molecule type" value="Genomic_DNA"/>
</dbReference>